<keyword evidence="8" id="KW-1185">Reference proteome</keyword>
<dbReference type="GO" id="GO:0003700">
    <property type="term" value="F:DNA-binding transcription factor activity"/>
    <property type="evidence" value="ECO:0007669"/>
    <property type="project" value="TreeGrafter"/>
</dbReference>
<evidence type="ECO:0000256" key="5">
    <source>
        <dbReference type="PROSITE-ProRule" id="PRU00335"/>
    </source>
</evidence>
<comment type="caution">
    <text evidence="7">The sequence shown here is derived from an EMBL/GenBank/DDBJ whole genome shotgun (WGS) entry which is preliminary data.</text>
</comment>
<dbReference type="RefSeq" id="WP_210874474.1">
    <property type="nucleotide sequence ID" value="NZ_JAGPNL010000005.1"/>
</dbReference>
<dbReference type="PROSITE" id="PS50977">
    <property type="entry name" value="HTH_TETR_2"/>
    <property type="match status" value="1"/>
</dbReference>
<dbReference type="InterPro" id="IPR001647">
    <property type="entry name" value="HTH_TetR"/>
</dbReference>
<feature type="DNA-binding region" description="H-T-H motif" evidence="5">
    <location>
        <begin position="41"/>
        <end position="60"/>
    </location>
</feature>
<evidence type="ECO:0000256" key="1">
    <source>
        <dbReference type="ARBA" id="ARBA00022491"/>
    </source>
</evidence>
<evidence type="ECO:0000259" key="6">
    <source>
        <dbReference type="PROSITE" id="PS50977"/>
    </source>
</evidence>
<dbReference type="PANTHER" id="PTHR30055">
    <property type="entry name" value="HTH-TYPE TRANSCRIPTIONAL REGULATOR RUTR"/>
    <property type="match status" value="1"/>
</dbReference>
<dbReference type="SUPFAM" id="SSF48498">
    <property type="entry name" value="Tetracyclin repressor-like, C-terminal domain"/>
    <property type="match status" value="1"/>
</dbReference>
<dbReference type="AlphaFoldDB" id="A0A940XQD6"/>
<dbReference type="GO" id="GO:0046677">
    <property type="term" value="P:response to antibiotic"/>
    <property type="evidence" value="ECO:0007669"/>
    <property type="project" value="InterPro"/>
</dbReference>
<dbReference type="GO" id="GO:0045892">
    <property type="term" value="P:negative regulation of DNA-templated transcription"/>
    <property type="evidence" value="ECO:0007669"/>
    <property type="project" value="InterPro"/>
</dbReference>
<dbReference type="Proteomes" id="UP000677875">
    <property type="component" value="Unassembled WGS sequence"/>
</dbReference>
<dbReference type="SUPFAM" id="SSF46689">
    <property type="entry name" value="Homeodomain-like"/>
    <property type="match status" value="1"/>
</dbReference>
<dbReference type="InterPro" id="IPR009057">
    <property type="entry name" value="Homeodomain-like_sf"/>
</dbReference>
<gene>
    <name evidence="7" type="ORF">J5Y05_20495</name>
</gene>
<evidence type="ECO:0000256" key="3">
    <source>
        <dbReference type="ARBA" id="ARBA00023125"/>
    </source>
</evidence>
<sequence>MSLQREPVSRRERPAKPALTRDGIVGTAVGIMRSEGLEKLTMRRLAKELDTGPASLYVYVANTAELHAAVLDALLGEVGPSAEESGGDWRVRLVAVLRSYTRVLLAHPQLARSALVARPSGPNYLALAERLLGLLAQGGASAEQTAWGLDLLLQYATATAAEHATQEQDPASEENWKALDRAVHTVDAATHPSIAAHRSALLSGPAESRLTWGFDALINGILHTPVPRSEG</sequence>
<dbReference type="InterPro" id="IPR004111">
    <property type="entry name" value="Repressor_TetR_C"/>
</dbReference>
<keyword evidence="4" id="KW-0804">Transcription</keyword>
<dbReference type="InterPro" id="IPR003012">
    <property type="entry name" value="Tet_transcr_reg_TetR"/>
</dbReference>
<dbReference type="InterPro" id="IPR036271">
    <property type="entry name" value="Tet_transcr_reg_TetR-rel_C_sf"/>
</dbReference>
<proteinExistence type="predicted"/>
<dbReference type="InterPro" id="IPR050109">
    <property type="entry name" value="HTH-type_TetR-like_transc_reg"/>
</dbReference>
<dbReference type="Gene3D" id="1.10.357.10">
    <property type="entry name" value="Tetracycline Repressor, domain 2"/>
    <property type="match status" value="1"/>
</dbReference>
<protein>
    <submittedName>
        <fullName evidence="7">TetR/AcrR family transcriptional regulator</fullName>
    </submittedName>
</protein>
<name>A0A940XQD6_9ACTN</name>
<feature type="domain" description="HTH tetR-type" evidence="6">
    <location>
        <begin position="18"/>
        <end position="78"/>
    </location>
</feature>
<dbReference type="Pfam" id="PF02909">
    <property type="entry name" value="TetR_C_1"/>
    <property type="match status" value="1"/>
</dbReference>
<keyword evidence="3 5" id="KW-0238">DNA-binding</keyword>
<evidence type="ECO:0000313" key="7">
    <source>
        <dbReference type="EMBL" id="MBQ0828854.1"/>
    </source>
</evidence>
<dbReference type="PRINTS" id="PR00400">
    <property type="entry name" value="TETREPRESSOR"/>
</dbReference>
<accession>A0A940XQD6</accession>
<organism evidence="7 8">
    <name type="scientific">Streptomyces tagetis</name>
    <dbReference type="NCBI Taxonomy" id="2820809"/>
    <lineage>
        <taxon>Bacteria</taxon>
        <taxon>Bacillati</taxon>
        <taxon>Actinomycetota</taxon>
        <taxon>Actinomycetes</taxon>
        <taxon>Kitasatosporales</taxon>
        <taxon>Streptomycetaceae</taxon>
        <taxon>Streptomyces</taxon>
    </lineage>
</organism>
<evidence type="ECO:0000256" key="4">
    <source>
        <dbReference type="ARBA" id="ARBA00023163"/>
    </source>
</evidence>
<keyword evidence="1" id="KW-0678">Repressor</keyword>
<dbReference type="EMBL" id="JAGPNL010000005">
    <property type="protein sequence ID" value="MBQ0828854.1"/>
    <property type="molecule type" value="Genomic_DNA"/>
</dbReference>
<evidence type="ECO:0000313" key="8">
    <source>
        <dbReference type="Proteomes" id="UP000677875"/>
    </source>
</evidence>
<dbReference type="GO" id="GO:0000976">
    <property type="term" value="F:transcription cis-regulatory region binding"/>
    <property type="evidence" value="ECO:0007669"/>
    <property type="project" value="TreeGrafter"/>
</dbReference>
<keyword evidence="2" id="KW-0805">Transcription regulation</keyword>
<evidence type="ECO:0000256" key="2">
    <source>
        <dbReference type="ARBA" id="ARBA00023015"/>
    </source>
</evidence>
<dbReference type="PANTHER" id="PTHR30055:SF151">
    <property type="entry name" value="TRANSCRIPTIONAL REGULATORY PROTEIN"/>
    <property type="match status" value="1"/>
</dbReference>
<reference evidence="7" key="1">
    <citation type="submission" date="2021-04" db="EMBL/GenBank/DDBJ databases">
        <title>Genome seq and assembly of Streptomyces sp. RG38.</title>
        <authorList>
            <person name="Chhetri G."/>
        </authorList>
    </citation>
    <scope>NUCLEOTIDE SEQUENCE</scope>
    <source>
        <strain evidence="7">RG38</strain>
    </source>
</reference>